<evidence type="ECO:0000259" key="1">
    <source>
        <dbReference type="Pfam" id="PF13088"/>
    </source>
</evidence>
<dbReference type="STRING" id="337701.SAMN05444398_104211"/>
<evidence type="ECO:0000313" key="2">
    <source>
        <dbReference type="EMBL" id="SHL65743.1"/>
    </source>
</evidence>
<dbReference type="InterPro" id="IPR036278">
    <property type="entry name" value="Sialidase_sf"/>
</dbReference>
<dbReference type="CDD" id="cd15482">
    <property type="entry name" value="Sialidase_non-viral"/>
    <property type="match status" value="1"/>
</dbReference>
<sequence>MGAVHLVVLALTLLSVGLSGYAIWRDSGLEWSFAVPAPPAPEDAPRFETVFEYSVDQGIAHSPAIVVQDEGPEIVWFQGSSEARPDVAIHRVGLTRDDAGQWRAGPPEPYITSHALGDGFVPRQLVVTLGNTIENEGAEQSLYATVVSVGGWAMASIADVRMQDGRPVRARKLSLSPFLNRSFLVKSPMVEYADGSFALPAYFEMGSTYGALVRFDAEGRVRDQRRMTGQGIKPIQPMIVPLDASRAVAFLRDFNDSGRIYVSRTEDGGRSWSKAGATDIAHPNAPVAALPVAGGRILMAMNGSGGDANQLHLALSEDEGESWRMIHTLEKTRGEARYPMLRRLPDGDILLAYSQGTKTGLRAVVMNEAWVAAQ</sequence>
<keyword evidence="3" id="KW-1185">Reference proteome</keyword>
<dbReference type="Proteomes" id="UP000183974">
    <property type="component" value="Unassembled WGS sequence"/>
</dbReference>
<dbReference type="Pfam" id="PF13088">
    <property type="entry name" value="BNR_2"/>
    <property type="match status" value="1"/>
</dbReference>
<dbReference type="EMBL" id="FRBR01000004">
    <property type="protein sequence ID" value="SHL65743.1"/>
    <property type="molecule type" value="Genomic_DNA"/>
</dbReference>
<dbReference type="Gene3D" id="2.120.10.10">
    <property type="match status" value="1"/>
</dbReference>
<protein>
    <submittedName>
        <fullName evidence="2">BNR repeat-like domain-containing protein</fullName>
    </submittedName>
</protein>
<evidence type="ECO:0000313" key="3">
    <source>
        <dbReference type="Proteomes" id="UP000183974"/>
    </source>
</evidence>
<accession>A0A1M7CEV4</accession>
<proteinExistence type="predicted"/>
<gene>
    <name evidence="2" type="ORF">SAMN05444398_104211</name>
</gene>
<organism evidence="2 3">
    <name type="scientific">Roseovarius pacificus</name>
    <dbReference type="NCBI Taxonomy" id="337701"/>
    <lineage>
        <taxon>Bacteria</taxon>
        <taxon>Pseudomonadati</taxon>
        <taxon>Pseudomonadota</taxon>
        <taxon>Alphaproteobacteria</taxon>
        <taxon>Rhodobacterales</taxon>
        <taxon>Roseobacteraceae</taxon>
        <taxon>Roseovarius</taxon>
    </lineage>
</organism>
<reference evidence="2 3" key="1">
    <citation type="submission" date="2016-11" db="EMBL/GenBank/DDBJ databases">
        <authorList>
            <person name="Jaros S."/>
            <person name="Januszkiewicz K."/>
            <person name="Wedrychowicz H."/>
        </authorList>
    </citation>
    <scope>NUCLEOTIDE SEQUENCE [LARGE SCALE GENOMIC DNA]</scope>
    <source>
        <strain evidence="2 3">DSM 29589</strain>
    </source>
</reference>
<dbReference type="RefSeq" id="WP_073034550.1">
    <property type="nucleotide sequence ID" value="NZ_BMLR01000004.1"/>
</dbReference>
<dbReference type="SUPFAM" id="SSF50939">
    <property type="entry name" value="Sialidases"/>
    <property type="match status" value="1"/>
</dbReference>
<name>A0A1M7CEV4_9RHOB</name>
<dbReference type="PANTHER" id="PTHR43752">
    <property type="entry name" value="BNR/ASP-BOX REPEAT FAMILY PROTEIN"/>
    <property type="match status" value="1"/>
</dbReference>
<dbReference type="InterPro" id="IPR011040">
    <property type="entry name" value="Sialidase"/>
</dbReference>
<dbReference type="PANTHER" id="PTHR43752:SF2">
    <property type="entry name" value="BNR_ASP-BOX REPEAT FAMILY PROTEIN"/>
    <property type="match status" value="1"/>
</dbReference>
<dbReference type="OrthoDB" id="41724at2"/>
<feature type="domain" description="Sialidase" evidence="1">
    <location>
        <begin position="75"/>
        <end position="349"/>
    </location>
</feature>
<dbReference type="AlphaFoldDB" id="A0A1M7CEV4"/>